<keyword evidence="3" id="KW-1185">Reference proteome</keyword>
<evidence type="ECO:0000313" key="2">
    <source>
        <dbReference type="EMBL" id="OCW56081.1"/>
    </source>
</evidence>
<dbReference type="PANTHER" id="PTHR30543">
    <property type="entry name" value="CHROMATE REDUCTASE"/>
    <property type="match status" value="1"/>
</dbReference>
<dbReference type="EMBL" id="LQZT01000048">
    <property type="protein sequence ID" value="OCW56081.1"/>
    <property type="molecule type" value="Genomic_DNA"/>
</dbReference>
<dbReference type="OrthoDB" id="9812295at2"/>
<dbReference type="InterPro" id="IPR050712">
    <property type="entry name" value="NAD(P)H-dep_reductase"/>
</dbReference>
<evidence type="ECO:0000259" key="1">
    <source>
        <dbReference type="Pfam" id="PF03358"/>
    </source>
</evidence>
<comment type="caution">
    <text evidence="2">The sequence shown here is derived from an EMBL/GenBank/DDBJ whole genome shotgun (WGS) entry which is preliminary data.</text>
</comment>
<dbReference type="SUPFAM" id="SSF52218">
    <property type="entry name" value="Flavoproteins"/>
    <property type="match status" value="1"/>
</dbReference>
<dbReference type="GO" id="GO:0010181">
    <property type="term" value="F:FMN binding"/>
    <property type="evidence" value="ECO:0007669"/>
    <property type="project" value="TreeGrafter"/>
</dbReference>
<feature type="domain" description="NADPH-dependent FMN reductase-like" evidence="1">
    <location>
        <begin position="3"/>
        <end position="156"/>
    </location>
</feature>
<dbReference type="RefSeq" id="WP_066183430.1">
    <property type="nucleotide sequence ID" value="NZ_LQZT01000048.1"/>
</dbReference>
<protein>
    <submittedName>
        <fullName evidence="2">FMN reductase</fullName>
    </submittedName>
</protein>
<gene>
    <name evidence="2" type="ORF">AWJ14_12790</name>
</gene>
<dbReference type="Pfam" id="PF03358">
    <property type="entry name" value="FMN_red"/>
    <property type="match status" value="1"/>
</dbReference>
<dbReference type="InterPro" id="IPR029039">
    <property type="entry name" value="Flavoprotein-like_sf"/>
</dbReference>
<evidence type="ECO:0000313" key="3">
    <source>
        <dbReference type="Proteomes" id="UP000094795"/>
    </source>
</evidence>
<organism evidence="2 3">
    <name type="scientific">Hoeflea olei</name>
    <dbReference type="NCBI Taxonomy" id="1480615"/>
    <lineage>
        <taxon>Bacteria</taxon>
        <taxon>Pseudomonadati</taxon>
        <taxon>Pseudomonadota</taxon>
        <taxon>Alphaproteobacteria</taxon>
        <taxon>Hyphomicrobiales</taxon>
        <taxon>Rhizobiaceae</taxon>
        <taxon>Hoeflea</taxon>
    </lineage>
</organism>
<dbReference type="PANTHER" id="PTHR30543:SF21">
    <property type="entry name" value="NAD(P)H-DEPENDENT FMN REDUCTASE LOT6"/>
    <property type="match status" value="1"/>
</dbReference>
<dbReference type="GO" id="GO:0005829">
    <property type="term" value="C:cytosol"/>
    <property type="evidence" value="ECO:0007669"/>
    <property type="project" value="TreeGrafter"/>
</dbReference>
<accession>A0A1C1YR88</accession>
<dbReference type="Proteomes" id="UP000094795">
    <property type="component" value="Unassembled WGS sequence"/>
</dbReference>
<dbReference type="GO" id="GO:0016491">
    <property type="term" value="F:oxidoreductase activity"/>
    <property type="evidence" value="ECO:0007669"/>
    <property type="project" value="InterPro"/>
</dbReference>
<dbReference type="InterPro" id="IPR005025">
    <property type="entry name" value="FMN_Rdtase-like_dom"/>
</dbReference>
<dbReference type="Gene3D" id="3.40.50.360">
    <property type="match status" value="1"/>
</dbReference>
<proteinExistence type="predicted"/>
<dbReference type="AlphaFoldDB" id="A0A1C1YR88"/>
<name>A0A1C1YR88_9HYPH</name>
<dbReference type="STRING" id="1480615.AWJ14_12790"/>
<reference evidence="2 3" key="1">
    <citation type="submission" date="2015-12" db="EMBL/GenBank/DDBJ databases">
        <authorList>
            <person name="Shamseldin A."/>
            <person name="Moawad H."/>
            <person name="Abd El-Rahim W.M."/>
            <person name="Sadowsky M.J."/>
        </authorList>
    </citation>
    <scope>NUCLEOTIDE SEQUENCE [LARGE SCALE GENOMIC DNA]</scope>
    <source>
        <strain evidence="2 3">JC234</strain>
    </source>
</reference>
<sequence>MNPKILVIPGSNRSGSFNVSLAAAVSVELARQGADVTRISLIDYPLPIVDEDLKAASGIPENAMKLGRLIAAQDGVFLCCPEYNSSIPPLLKNMIDWVSLISKDGDRPFRPWAGRFVALGSASDGKLSGIRGLYHVRSVMMNVGTQVISEQCSLGGASKGFDEDGRIRDERTQSMLEKTCAALISHCVLMNRR</sequence>